<keyword evidence="15" id="KW-0472">Membrane</keyword>
<keyword evidence="9" id="KW-0756">Sterol biosynthesis</keyword>
<evidence type="ECO:0000313" key="18">
    <source>
        <dbReference type="Proteomes" id="UP000478052"/>
    </source>
</evidence>
<dbReference type="GO" id="GO:0009240">
    <property type="term" value="P:isopentenyl diphosphate biosynthetic process"/>
    <property type="evidence" value="ECO:0007669"/>
    <property type="project" value="TreeGrafter"/>
</dbReference>
<evidence type="ECO:0000256" key="7">
    <source>
        <dbReference type="ARBA" id="ARBA00022516"/>
    </source>
</evidence>
<dbReference type="AlphaFoldDB" id="A0A6G0YUI9"/>
<comment type="cofactor">
    <cofactor evidence="2">
        <name>Mg(2+)</name>
        <dbReference type="ChEBI" id="CHEBI:18420"/>
    </cofactor>
</comment>
<name>A0A6G0YUI9_APHCR</name>
<keyword evidence="11" id="KW-0752">Steroid biosynthesis</keyword>
<evidence type="ECO:0000256" key="4">
    <source>
        <dbReference type="ARBA" id="ARBA00004826"/>
    </source>
</evidence>
<dbReference type="InterPro" id="IPR015797">
    <property type="entry name" value="NUDIX_hydrolase-like_dom_sf"/>
</dbReference>
<organism evidence="17 18">
    <name type="scientific">Aphis craccivora</name>
    <name type="common">Cowpea aphid</name>
    <dbReference type="NCBI Taxonomy" id="307492"/>
    <lineage>
        <taxon>Eukaryota</taxon>
        <taxon>Metazoa</taxon>
        <taxon>Ecdysozoa</taxon>
        <taxon>Arthropoda</taxon>
        <taxon>Hexapoda</taxon>
        <taxon>Insecta</taxon>
        <taxon>Pterygota</taxon>
        <taxon>Neoptera</taxon>
        <taxon>Paraneoptera</taxon>
        <taxon>Hemiptera</taxon>
        <taxon>Sternorrhyncha</taxon>
        <taxon>Aphidomorpha</taxon>
        <taxon>Aphidoidea</taxon>
        <taxon>Aphididae</taxon>
        <taxon>Aphidini</taxon>
        <taxon>Aphis</taxon>
        <taxon>Aphis</taxon>
    </lineage>
</organism>
<comment type="function">
    <text evidence="3">Catalyzes the 1,3-allylic rearrangement of the homoallylic substrate isopentenyl (IPP) to its highly electrophilic allylic isomer, dimethylallyl diphosphate (DMAPP).</text>
</comment>
<sequence length="266" mass="31067">MVFELTLLVQVPYFTLINLNLFTNRLYIIMKLIFKSLGTLPLRRFLSTAPKPLNPVQEAALEERCILVDQHDQECGFASKRDCHRLVNGNLPLHRAFSVFLFNTNDELLLQQRSSTKITFPDHYTNSCCSHPLYEIEHERKDLEGAKAAACRRLVFELGIPTSQCQPKDLQYITRIRYMSEGDGTWGEHEIDYIFILHKDVSLDPNPDEVSTALYIPKSKMEKFLKNLNHPITPWFNLIVQNELTNWWDNLRSLEKVMNHKKIISY</sequence>
<dbReference type="Pfam" id="PF00293">
    <property type="entry name" value="NUDIX"/>
    <property type="match status" value="1"/>
</dbReference>
<evidence type="ECO:0000256" key="13">
    <source>
        <dbReference type="ARBA" id="ARBA00023229"/>
    </source>
</evidence>
<dbReference type="NCBIfam" id="TIGR02150">
    <property type="entry name" value="IPP_isom_1"/>
    <property type="match status" value="1"/>
</dbReference>
<keyword evidence="10" id="KW-0460">Magnesium</keyword>
<dbReference type="GO" id="GO:0006695">
    <property type="term" value="P:cholesterol biosynthetic process"/>
    <property type="evidence" value="ECO:0007669"/>
    <property type="project" value="UniProtKB-KW"/>
</dbReference>
<keyword evidence="8" id="KW-0479">Metal-binding</keyword>
<feature type="domain" description="Nudix hydrolase" evidence="16">
    <location>
        <begin position="92"/>
        <end position="238"/>
    </location>
</feature>
<keyword evidence="9" id="KW-1207">Sterol metabolism</keyword>
<keyword evidence="13" id="KW-0414">Isoprene biosynthesis</keyword>
<evidence type="ECO:0000256" key="10">
    <source>
        <dbReference type="ARBA" id="ARBA00022842"/>
    </source>
</evidence>
<comment type="similarity">
    <text evidence="5">Belongs to the IPP isomerase type 1 family.</text>
</comment>
<dbReference type="EC" id="5.3.3.2" evidence="6"/>
<evidence type="ECO:0000256" key="15">
    <source>
        <dbReference type="SAM" id="Phobius"/>
    </source>
</evidence>
<keyword evidence="18" id="KW-1185">Reference proteome</keyword>
<dbReference type="InterPro" id="IPR000086">
    <property type="entry name" value="NUDIX_hydrolase_dom"/>
</dbReference>
<evidence type="ECO:0000313" key="17">
    <source>
        <dbReference type="EMBL" id="KAF0761451.1"/>
    </source>
</evidence>
<evidence type="ECO:0000256" key="9">
    <source>
        <dbReference type="ARBA" id="ARBA00022778"/>
    </source>
</evidence>
<evidence type="ECO:0000256" key="5">
    <source>
        <dbReference type="ARBA" id="ARBA00007579"/>
    </source>
</evidence>
<dbReference type="OrthoDB" id="510307at2759"/>
<comment type="caution">
    <text evidence="17">The sequence shown here is derived from an EMBL/GenBank/DDBJ whole genome shotgun (WGS) entry which is preliminary data.</text>
</comment>
<reference evidence="17 18" key="1">
    <citation type="submission" date="2019-08" db="EMBL/GenBank/DDBJ databases">
        <title>Whole genome of Aphis craccivora.</title>
        <authorList>
            <person name="Voronova N.V."/>
            <person name="Shulinski R.S."/>
            <person name="Bandarenka Y.V."/>
            <person name="Zhorov D.G."/>
            <person name="Warner D."/>
        </authorList>
    </citation>
    <scope>NUCLEOTIDE SEQUENCE [LARGE SCALE GENOMIC DNA]</scope>
    <source>
        <strain evidence="17">180601</strain>
        <tissue evidence="17">Whole Body</tissue>
    </source>
</reference>
<dbReference type="PANTHER" id="PTHR10885">
    <property type="entry name" value="ISOPENTENYL-DIPHOSPHATE DELTA-ISOMERASE"/>
    <property type="match status" value="1"/>
</dbReference>
<evidence type="ECO:0000256" key="12">
    <source>
        <dbReference type="ARBA" id="ARBA00023098"/>
    </source>
</evidence>
<evidence type="ECO:0000256" key="8">
    <source>
        <dbReference type="ARBA" id="ARBA00022723"/>
    </source>
</evidence>
<dbReference type="GO" id="GO:0004452">
    <property type="term" value="F:isopentenyl-diphosphate delta-isomerase activity"/>
    <property type="evidence" value="ECO:0007669"/>
    <property type="project" value="UniProtKB-EC"/>
</dbReference>
<comment type="catalytic activity">
    <reaction evidence="1">
        <text>isopentenyl diphosphate = dimethylallyl diphosphate</text>
        <dbReference type="Rhea" id="RHEA:23284"/>
        <dbReference type="ChEBI" id="CHEBI:57623"/>
        <dbReference type="ChEBI" id="CHEBI:128769"/>
        <dbReference type="EC" id="5.3.3.2"/>
    </reaction>
</comment>
<evidence type="ECO:0000259" key="16">
    <source>
        <dbReference type="PROSITE" id="PS51462"/>
    </source>
</evidence>
<keyword evidence="15" id="KW-1133">Transmembrane helix</keyword>
<evidence type="ECO:0000256" key="14">
    <source>
        <dbReference type="ARBA" id="ARBA00023235"/>
    </source>
</evidence>
<evidence type="ECO:0000256" key="3">
    <source>
        <dbReference type="ARBA" id="ARBA00003951"/>
    </source>
</evidence>
<comment type="pathway">
    <text evidence="4">Isoprenoid biosynthesis; dimethylallyl diphosphate biosynthesis; dimethylallyl diphosphate from isopentenyl diphosphate: step 1/1.</text>
</comment>
<evidence type="ECO:0000256" key="11">
    <source>
        <dbReference type="ARBA" id="ARBA00022955"/>
    </source>
</evidence>
<dbReference type="PANTHER" id="PTHR10885:SF0">
    <property type="entry name" value="ISOPENTENYL-DIPHOSPHATE DELTA-ISOMERASE"/>
    <property type="match status" value="1"/>
</dbReference>
<dbReference type="GO" id="GO:0005737">
    <property type="term" value="C:cytoplasm"/>
    <property type="evidence" value="ECO:0007669"/>
    <property type="project" value="TreeGrafter"/>
</dbReference>
<keyword evidence="15" id="KW-0812">Transmembrane</keyword>
<dbReference type="GO" id="GO:0046872">
    <property type="term" value="F:metal ion binding"/>
    <property type="evidence" value="ECO:0007669"/>
    <property type="project" value="UniProtKB-KW"/>
</dbReference>
<dbReference type="CDD" id="cd02885">
    <property type="entry name" value="NUDIX_IPP_Isomerase"/>
    <property type="match status" value="1"/>
</dbReference>
<keyword evidence="14 17" id="KW-0413">Isomerase</keyword>
<dbReference type="EMBL" id="VUJU01002389">
    <property type="protein sequence ID" value="KAF0761451.1"/>
    <property type="molecule type" value="Genomic_DNA"/>
</dbReference>
<dbReference type="UniPathway" id="UPA00059">
    <property type="reaction ID" value="UER00104"/>
</dbReference>
<proteinExistence type="inferred from homology"/>
<evidence type="ECO:0000256" key="1">
    <source>
        <dbReference type="ARBA" id="ARBA00000374"/>
    </source>
</evidence>
<dbReference type="InterPro" id="IPR011876">
    <property type="entry name" value="IsopentenylPP_isomerase_typ1"/>
</dbReference>
<evidence type="ECO:0000256" key="6">
    <source>
        <dbReference type="ARBA" id="ARBA00012057"/>
    </source>
</evidence>
<keyword evidence="7" id="KW-0444">Lipid biosynthesis</keyword>
<dbReference type="SUPFAM" id="SSF55811">
    <property type="entry name" value="Nudix"/>
    <property type="match status" value="1"/>
</dbReference>
<feature type="transmembrane region" description="Helical" evidence="15">
    <location>
        <begin position="12"/>
        <end position="34"/>
    </location>
</feature>
<keyword evidence="9" id="KW-0753">Steroid metabolism</keyword>
<gene>
    <name evidence="17" type="ORF">FWK35_00013273</name>
</gene>
<keyword evidence="9" id="KW-0153">Cholesterol metabolism</keyword>
<keyword evidence="12" id="KW-0443">Lipid metabolism</keyword>
<accession>A0A6G0YUI9</accession>
<keyword evidence="9" id="KW-0152">Cholesterol biosynthesis</keyword>
<dbReference type="GO" id="GO:0050992">
    <property type="term" value="P:dimethylallyl diphosphate biosynthetic process"/>
    <property type="evidence" value="ECO:0007669"/>
    <property type="project" value="UniProtKB-UniPathway"/>
</dbReference>
<dbReference type="Proteomes" id="UP000478052">
    <property type="component" value="Unassembled WGS sequence"/>
</dbReference>
<dbReference type="FunFam" id="3.90.79.10:FF:000012">
    <property type="entry name" value="Isopentenyl-diphosphate Delta-isomerase 1"/>
    <property type="match status" value="1"/>
</dbReference>
<evidence type="ECO:0000256" key="2">
    <source>
        <dbReference type="ARBA" id="ARBA00001946"/>
    </source>
</evidence>
<protein>
    <recommendedName>
        <fullName evidence="6">isopentenyl-diphosphate Delta-isomerase</fullName>
        <ecNumber evidence="6">5.3.3.2</ecNumber>
    </recommendedName>
</protein>
<dbReference type="PROSITE" id="PS51462">
    <property type="entry name" value="NUDIX"/>
    <property type="match status" value="1"/>
</dbReference>
<dbReference type="Gene3D" id="3.90.79.10">
    <property type="entry name" value="Nucleoside Triphosphate Pyrophosphohydrolase"/>
    <property type="match status" value="1"/>
</dbReference>